<evidence type="ECO:0000259" key="2">
    <source>
        <dbReference type="Pfam" id="PF25048"/>
    </source>
</evidence>
<dbReference type="EMBL" id="KV949746">
    <property type="protein sequence ID" value="PIO25804.1"/>
    <property type="molecule type" value="Genomic_DNA"/>
</dbReference>
<dbReference type="InterPro" id="IPR056828">
    <property type="entry name" value="Beta-prop_TEP1_C"/>
</dbReference>
<evidence type="ECO:0000313" key="4">
    <source>
        <dbReference type="Proteomes" id="UP000228934"/>
    </source>
</evidence>
<feature type="domain" description="TEP-1 C-terminal beta-propeller" evidence="2">
    <location>
        <begin position="1"/>
        <end position="35"/>
    </location>
</feature>
<proteinExistence type="predicted"/>
<organism evidence="3 4">
    <name type="scientific">Aquarana catesbeiana</name>
    <name type="common">American bullfrog</name>
    <name type="synonym">Rana catesbeiana</name>
    <dbReference type="NCBI Taxonomy" id="8400"/>
    <lineage>
        <taxon>Eukaryota</taxon>
        <taxon>Metazoa</taxon>
        <taxon>Chordata</taxon>
        <taxon>Craniata</taxon>
        <taxon>Vertebrata</taxon>
        <taxon>Euteleostomi</taxon>
        <taxon>Amphibia</taxon>
        <taxon>Batrachia</taxon>
        <taxon>Anura</taxon>
        <taxon>Neobatrachia</taxon>
        <taxon>Ranoidea</taxon>
        <taxon>Ranidae</taxon>
        <taxon>Aquarana</taxon>
    </lineage>
</organism>
<dbReference type="PROSITE" id="PS50082">
    <property type="entry name" value="WD_REPEATS_2"/>
    <property type="match status" value="1"/>
</dbReference>
<feature type="repeat" description="WD" evidence="1">
    <location>
        <begin position="1"/>
        <end position="18"/>
    </location>
</feature>
<dbReference type="AlphaFoldDB" id="A0A2G9RD84"/>
<dbReference type="Pfam" id="PF25048">
    <property type="entry name" value="Beta-prop_TEP1_C"/>
    <property type="match status" value="1"/>
</dbReference>
<dbReference type="Proteomes" id="UP000228934">
    <property type="component" value="Unassembled WGS sequence"/>
</dbReference>
<keyword evidence="1" id="KW-0853">WD repeat</keyword>
<gene>
    <name evidence="3" type="ORF">AB205_0101000</name>
</gene>
<accession>A0A2G9RD84</accession>
<evidence type="ECO:0000313" key="3">
    <source>
        <dbReference type="EMBL" id="PIO25804.1"/>
    </source>
</evidence>
<dbReference type="InterPro" id="IPR001680">
    <property type="entry name" value="WD40_rpt"/>
</dbReference>
<protein>
    <recommendedName>
        <fullName evidence="2">TEP-1 C-terminal beta-propeller domain-containing protein</fullName>
    </recommendedName>
</protein>
<keyword evidence="4" id="KW-1185">Reference proteome</keyword>
<reference evidence="4" key="1">
    <citation type="journal article" date="2017" name="Nat. Commun.">
        <title>The North American bullfrog draft genome provides insight into hormonal regulation of long noncoding RNA.</title>
        <authorList>
            <person name="Hammond S.A."/>
            <person name="Warren R.L."/>
            <person name="Vandervalk B.P."/>
            <person name="Kucuk E."/>
            <person name="Khan H."/>
            <person name="Gibb E.A."/>
            <person name="Pandoh P."/>
            <person name="Kirk H."/>
            <person name="Zhao Y."/>
            <person name="Jones M."/>
            <person name="Mungall A.J."/>
            <person name="Coope R."/>
            <person name="Pleasance S."/>
            <person name="Moore R.A."/>
            <person name="Holt R.A."/>
            <person name="Round J.M."/>
            <person name="Ohora S."/>
            <person name="Walle B.V."/>
            <person name="Veldhoen N."/>
            <person name="Helbing C.C."/>
            <person name="Birol I."/>
        </authorList>
    </citation>
    <scope>NUCLEOTIDE SEQUENCE [LARGE SCALE GENOMIC DNA]</scope>
</reference>
<sequence>MTDDLVITASTDRSVKIWRCNPFRQVCTFCFRASSAVRKNKTLKCTKKYLCEHTHTCTKMLDPLPDPLGYKTPDRG</sequence>
<name>A0A2G9RD84_AQUCT</name>
<evidence type="ECO:0000256" key="1">
    <source>
        <dbReference type="PROSITE-ProRule" id="PRU00221"/>
    </source>
</evidence>